<sequence length="224" mass="24225">MSSLPFIPQRGDMNAFSESLLPESEVIIAARARGEELGITNPPRLTAALTRFLVELIGASSIVEVGTGTGVGGLYLLDLAEVNLTSIDAEMAQAKAARRAFEDAGIPATRYRLITGTTKEVIGKLADESYDIFIMRQTSESKDSDYLVDALDQIHRSLRPGGLVVLDGILGGGKVADPTQRDDLSLSRREAIRSIRTGQKWRPLLLPIDEGVMVAIKMSEANKD</sequence>
<evidence type="ECO:0000313" key="5">
    <source>
        <dbReference type="EMBL" id="CAB4573535.1"/>
    </source>
</evidence>
<dbReference type="Gene3D" id="3.40.50.150">
    <property type="entry name" value="Vaccinia Virus protein VP39"/>
    <property type="match status" value="1"/>
</dbReference>
<reference evidence="5" key="1">
    <citation type="submission" date="2020-05" db="EMBL/GenBank/DDBJ databases">
        <authorList>
            <person name="Chiriac C."/>
            <person name="Salcher M."/>
            <person name="Ghai R."/>
            <person name="Kavagutti S V."/>
        </authorList>
    </citation>
    <scope>NUCLEOTIDE SEQUENCE</scope>
</reference>
<evidence type="ECO:0000259" key="4">
    <source>
        <dbReference type="Pfam" id="PF13649"/>
    </source>
</evidence>
<dbReference type="SUPFAM" id="SSF53335">
    <property type="entry name" value="S-adenosyl-L-methionine-dependent methyltransferases"/>
    <property type="match status" value="1"/>
</dbReference>
<feature type="domain" description="Methyltransferase" evidence="4">
    <location>
        <begin position="62"/>
        <end position="162"/>
    </location>
</feature>
<dbReference type="PROSITE" id="PS51682">
    <property type="entry name" value="SAM_OMT_I"/>
    <property type="match status" value="1"/>
</dbReference>
<evidence type="ECO:0000256" key="1">
    <source>
        <dbReference type="ARBA" id="ARBA00022603"/>
    </source>
</evidence>
<evidence type="ECO:0000256" key="3">
    <source>
        <dbReference type="ARBA" id="ARBA00022691"/>
    </source>
</evidence>
<gene>
    <name evidence="5" type="ORF">UFOPK1650_00844</name>
</gene>
<keyword evidence="2" id="KW-0808">Transferase</keyword>
<keyword evidence="1" id="KW-0489">Methyltransferase</keyword>
<dbReference type="InterPro" id="IPR029063">
    <property type="entry name" value="SAM-dependent_MTases_sf"/>
</dbReference>
<keyword evidence="3" id="KW-0949">S-adenosyl-L-methionine</keyword>
<dbReference type="GO" id="GO:0032259">
    <property type="term" value="P:methylation"/>
    <property type="evidence" value="ECO:0007669"/>
    <property type="project" value="UniProtKB-KW"/>
</dbReference>
<organism evidence="5">
    <name type="scientific">freshwater metagenome</name>
    <dbReference type="NCBI Taxonomy" id="449393"/>
    <lineage>
        <taxon>unclassified sequences</taxon>
        <taxon>metagenomes</taxon>
        <taxon>ecological metagenomes</taxon>
    </lineage>
</organism>
<name>A0A6J6EE76_9ZZZZ</name>
<evidence type="ECO:0000256" key="2">
    <source>
        <dbReference type="ARBA" id="ARBA00022679"/>
    </source>
</evidence>
<dbReference type="InterPro" id="IPR041698">
    <property type="entry name" value="Methyltransf_25"/>
</dbReference>
<dbReference type="InterPro" id="IPR002935">
    <property type="entry name" value="SAM_O-MeTrfase"/>
</dbReference>
<proteinExistence type="predicted"/>
<dbReference type="EMBL" id="CAEZTJ010000133">
    <property type="protein sequence ID" value="CAB4573535.1"/>
    <property type="molecule type" value="Genomic_DNA"/>
</dbReference>
<dbReference type="Pfam" id="PF13649">
    <property type="entry name" value="Methyltransf_25"/>
    <property type="match status" value="1"/>
</dbReference>
<protein>
    <submittedName>
        <fullName evidence="5">Unannotated protein</fullName>
    </submittedName>
</protein>
<dbReference type="GO" id="GO:0008171">
    <property type="term" value="F:O-methyltransferase activity"/>
    <property type="evidence" value="ECO:0007669"/>
    <property type="project" value="InterPro"/>
</dbReference>
<accession>A0A6J6EE76</accession>
<dbReference type="AlphaFoldDB" id="A0A6J6EE76"/>